<feature type="region of interest" description="Disordered" evidence="1">
    <location>
        <begin position="111"/>
        <end position="187"/>
    </location>
</feature>
<dbReference type="STRING" id="1182542.W9ZCZ8"/>
<dbReference type="GeneID" id="19165059"/>
<dbReference type="GO" id="GO:0006396">
    <property type="term" value="P:RNA processing"/>
    <property type="evidence" value="ECO:0007669"/>
    <property type="project" value="InterPro"/>
</dbReference>
<dbReference type="AlphaFoldDB" id="W9ZCZ8"/>
<keyword evidence="3" id="KW-1185">Reference proteome</keyword>
<dbReference type="OrthoDB" id="438080at2759"/>
<organism evidence="2 3">
    <name type="scientific">Capronia epimyces CBS 606.96</name>
    <dbReference type="NCBI Taxonomy" id="1182542"/>
    <lineage>
        <taxon>Eukaryota</taxon>
        <taxon>Fungi</taxon>
        <taxon>Dikarya</taxon>
        <taxon>Ascomycota</taxon>
        <taxon>Pezizomycotina</taxon>
        <taxon>Eurotiomycetes</taxon>
        <taxon>Chaetothyriomycetidae</taxon>
        <taxon>Chaetothyriales</taxon>
        <taxon>Herpotrichiellaceae</taxon>
        <taxon>Capronia</taxon>
    </lineage>
</organism>
<dbReference type="Pfam" id="PF04032">
    <property type="entry name" value="Rpr2"/>
    <property type="match status" value="1"/>
</dbReference>
<dbReference type="Proteomes" id="UP000019478">
    <property type="component" value="Unassembled WGS sequence"/>
</dbReference>
<dbReference type="HOGENOM" id="CLU_081044_2_0_1"/>
<evidence type="ECO:0000313" key="3">
    <source>
        <dbReference type="Proteomes" id="UP000019478"/>
    </source>
</evidence>
<name>W9ZCZ8_9EURO</name>
<sequence>MEDVQDLRTRFLQRSARIILLSSPSTSRHLSSQSVELQHSRSSLTSSAANNVCAACGSLLLPGWTVSTRSATQTAVAKPQTTAQKKIRRKILSRKCSSCHRVSRQTAEIKKDVRSLTRQPQISSRLNEKPVRDELPADAAQEKSTKLSSKKRARARKDREGLQSLLDRSAQNKSSLGLSLMDFMRRP</sequence>
<dbReference type="RefSeq" id="XP_007729259.1">
    <property type="nucleotide sequence ID" value="XM_007731069.1"/>
</dbReference>
<dbReference type="Gene3D" id="6.20.50.20">
    <property type="match status" value="1"/>
</dbReference>
<dbReference type="InterPro" id="IPR007175">
    <property type="entry name" value="Rpr2/Snm1/Rpp21"/>
</dbReference>
<proteinExistence type="predicted"/>
<evidence type="ECO:0000256" key="1">
    <source>
        <dbReference type="SAM" id="MobiDB-lite"/>
    </source>
</evidence>
<comment type="caution">
    <text evidence="2">The sequence shown here is derived from an EMBL/GenBank/DDBJ whole genome shotgun (WGS) entry which is preliminary data.</text>
</comment>
<gene>
    <name evidence="2" type="ORF">A1O3_00919</name>
</gene>
<accession>W9ZCZ8</accession>
<dbReference type="EMBL" id="AMGY01000001">
    <property type="protein sequence ID" value="EXJ92369.1"/>
    <property type="molecule type" value="Genomic_DNA"/>
</dbReference>
<feature type="compositionally biased region" description="Basic and acidic residues" evidence="1">
    <location>
        <begin position="126"/>
        <end position="145"/>
    </location>
</feature>
<evidence type="ECO:0000313" key="2">
    <source>
        <dbReference type="EMBL" id="EXJ92369.1"/>
    </source>
</evidence>
<protein>
    <submittedName>
        <fullName evidence="2">Uncharacterized protein</fullName>
    </submittedName>
</protein>
<reference evidence="2 3" key="1">
    <citation type="submission" date="2013-03" db="EMBL/GenBank/DDBJ databases">
        <title>The Genome Sequence of Capronia epimyces CBS 606.96.</title>
        <authorList>
            <consortium name="The Broad Institute Genomics Platform"/>
            <person name="Cuomo C."/>
            <person name="de Hoog S."/>
            <person name="Gorbushina A."/>
            <person name="Walker B."/>
            <person name="Young S.K."/>
            <person name="Zeng Q."/>
            <person name="Gargeya S."/>
            <person name="Fitzgerald M."/>
            <person name="Haas B."/>
            <person name="Abouelleil A."/>
            <person name="Allen A.W."/>
            <person name="Alvarado L."/>
            <person name="Arachchi H.M."/>
            <person name="Berlin A.M."/>
            <person name="Chapman S.B."/>
            <person name="Gainer-Dewar J."/>
            <person name="Goldberg J."/>
            <person name="Griggs A."/>
            <person name="Gujja S."/>
            <person name="Hansen M."/>
            <person name="Howarth C."/>
            <person name="Imamovic A."/>
            <person name="Ireland A."/>
            <person name="Larimer J."/>
            <person name="McCowan C."/>
            <person name="Murphy C."/>
            <person name="Pearson M."/>
            <person name="Poon T.W."/>
            <person name="Priest M."/>
            <person name="Roberts A."/>
            <person name="Saif S."/>
            <person name="Shea T."/>
            <person name="Sisk P."/>
            <person name="Sykes S."/>
            <person name="Wortman J."/>
            <person name="Nusbaum C."/>
            <person name="Birren B."/>
        </authorList>
    </citation>
    <scope>NUCLEOTIDE SEQUENCE [LARGE SCALE GENOMIC DNA]</scope>
    <source>
        <strain evidence="2 3">CBS 606.96</strain>
    </source>
</reference>
<feature type="compositionally biased region" description="Polar residues" evidence="1">
    <location>
        <begin position="116"/>
        <end position="125"/>
    </location>
</feature>